<gene>
    <name evidence="2" type="ORF">EGW08_000971</name>
</gene>
<feature type="compositionally biased region" description="Basic and acidic residues" evidence="1">
    <location>
        <begin position="227"/>
        <end position="244"/>
    </location>
</feature>
<evidence type="ECO:0000313" key="2">
    <source>
        <dbReference type="EMBL" id="RUS91259.1"/>
    </source>
</evidence>
<feature type="compositionally biased region" description="Basic and acidic residues" evidence="1">
    <location>
        <begin position="209"/>
        <end position="218"/>
    </location>
</feature>
<feature type="compositionally biased region" description="Low complexity" evidence="1">
    <location>
        <begin position="425"/>
        <end position="437"/>
    </location>
</feature>
<proteinExistence type="predicted"/>
<feature type="region of interest" description="Disordered" evidence="1">
    <location>
        <begin position="418"/>
        <end position="437"/>
    </location>
</feature>
<organism evidence="2 3">
    <name type="scientific">Elysia chlorotica</name>
    <name type="common">Eastern emerald elysia</name>
    <name type="synonym">Sea slug</name>
    <dbReference type="NCBI Taxonomy" id="188477"/>
    <lineage>
        <taxon>Eukaryota</taxon>
        <taxon>Metazoa</taxon>
        <taxon>Spiralia</taxon>
        <taxon>Lophotrochozoa</taxon>
        <taxon>Mollusca</taxon>
        <taxon>Gastropoda</taxon>
        <taxon>Heterobranchia</taxon>
        <taxon>Euthyneura</taxon>
        <taxon>Panpulmonata</taxon>
        <taxon>Sacoglossa</taxon>
        <taxon>Placobranchoidea</taxon>
        <taxon>Plakobranchidae</taxon>
        <taxon>Elysia</taxon>
    </lineage>
</organism>
<sequence>MRETNKGKLLERYQLTCRQMAYDKEMFDIVDLIDSLQGQLFPFIRLPERMPRFRRPRPPTPSQSDHESDESSEGADVSSGGETGEDETKEDARQHHRKKKRKKKKSDGDDRVNGKASELAPGDCDVDEEDEGDGERDKTLGAGSGADVDSGHHSLASSKLKMALLKEHDRLMEKEEKEEEDRERKDGSHEGSSSQRRKVRKARGSASSEARDKVDSVKSRTQSGTVKEAEGSGREDQDGTRDEGYEGSVSLHSGLPGQLPQQIPSPDPVRPWEAAPTNRIRATKSALTVRRSLHLRYGRRILSGNSSSLQPSESGISSPYPLNFEDIDKKDTSNSPLHWKKISTTGSYARESKQWHSPQPNQNQKTSSLSESVDISEISLGLPTNKGALISSACTSQNSTLLPKSIVKPNISAALRASTTGSERVPSSSSIGASISVSPSEISSTSGRYNRSGEAPIAGYMRATRSTAIKCRLTPRFTSNYRALDFQAKSSVGVEAAAGKALPAPTKVGSKHSSENVTLVLSKLSPQLILSDGPMAPRGATKTHAIPVLTSSVGEHQKRNKRAMSYRS</sequence>
<dbReference type="EMBL" id="RQTK01000015">
    <property type="protein sequence ID" value="RUS91259.1"/>
    <property type="molecule type" value="Genomic_DNA"/>
</dbReference>
<dbReference type="OrthoDB" id="10039713at2759"/>
<keyword evidence="3" id="KW-1185">Reference proteome</keyword>
<feature type="compositionally biased region" description="Low complexity" evidence="1">
    <location>
        <begin position="154"/>
        <end position="163"/>
    </location>
</feature>
<feature type="compositionally biased region" description="Polar residues" evidence="1">
    <location>
        <begin position="303"/>
        <end position="317"/>
    </location>
</feature>
<feature type="compositionally biased region" description="Basic residues" evidence="1">
    <location>
        <begin position="94"/>
        <end position="105"/>
    </location>
</feature>
<accession>A0A433UBU6</accession>
<dbReference type="Proteomes" id="UP000271974">
    <property type="component" value="Unassembled WGS sequence"/>
</dbReference>
<feature type="compositionally biased region" description="Polar residues" evidence="1">
    <location>
        <begin position="355"/>
        <end position="370"/>
    </location>
</feature>
<reference evidence="2 3" key="1">
    <citation type="submission" date="2019-01" db="EMBL/GenBank/DDBJ databases">
        <title>A draft genome assembly of the solar-powered sea slug Elysia chlorotica.</title>
        <authorList>
            <person name="Cai H."/>
            <person name="Li Q."/>
            <person name="Fang X."/>
            <person name="Li J."/>
            <person name="Curtis N.E."/>
            <person name="Altenburger A."/>
            <person name="Shibata T."/>
            <person name="Feng M."/>
            <person name="Maeda T."/>
            <person name="Schwartz J.A."/>
            <person name="Shigenobu S."/>
            <person name="Lundholm N."/>
            <person name="Nishiyama T."/>
            <person name="Yang H."/>
            <person name="Hasebe M."/>
            <person name="Li S."/>
            <person name="Pierce S.K."/>
            <person name="Wang J."/>
        </authorList>
    </citation>
    <scope>NUCLEOTIDE SEQUENCE [LARGE SCALE GENOMIC DNA]</scope>
    <source>
        <strain evidence="2">EC2010</strain>
        <tissue evidence="2">Whole organism of an adult</tissue>
    </source>
</reference>
<feature type="compositionally biased region" description="Acidic residues" evidence="1">
    <location>
        <begin position="124"/>
        <end position="134"/>
    </location>
</feature>
<comment type="caution">
    <text evidence="2">The sequence shown here is derived from an EMBL/GenBank/DDBJ whole genome shotgun (WGS) entry which is preliminary data.</text>
</comment>
<dbReference type="AlphaFoldDB" id="A0A433UBU6"/>
<protein>
    <submittedName>
        <fullName evidence="2">Uncharacterized protein</fullName>
    </submittedName>
</protein>
<feature type="compositionally biased region" description="Basic and acidic residues" evidence="1">
    <location>
        <begin position="164"/>
        <end position="175"/>
    </location>
</feature>
<feature type="region of interest" description="Disordered" evidence="1">
    <location>
        <begin position="303"/>
        <end position="370"/>
    </location>
</feature>
<name>A0A433UBU6_ELYCH</name>
<evidence type="ECO:0000256" key="1">
    <source>
        <dbReference type="SAM" id="MobiDB-lite"/>
    </source>
</evidence>
<evidence type="ECO:0000313" key="3">
    <source>
        <dbReference type="Proteomes" id="UP000271974"/>
    </source>
</evidence>
<feature type="region of interest" description="Disordered" evidence="1">
    <location>
        <begin position="51"/>
        <end position="277"/>
    </location>
</feature>